<sequence length="250" mass="30535">MYWLKIGRWIELCNEFYHYAQITYNGENKKDKKVGKWEICLRQKDRDEFEKIGGGYYDDLVNGCSVKIGNWIELSENFGEESGQSKITFNGEQRNGQKIGKWIQIDLYWNQNCGEYTMRIELYYKQTHAKYEQFINIDFYIFSFQCQYSWYLLTQMPIFTLKIVRNLFVLYFRGFLINQMNYLQICNQFKEYQREIVQRNQLSNIQDRNFLNINLKLNYQFEHFIHLMSINYVKITNCIMLPKEFQFKPK</sequence>
<evidence type="ECO:0000313" key="2">
    <source>
        <dbReference type="Proteomes" id="UP000683925"/>
    </source>
</evidence>
<dbReference type="EMBL" id="CAJJDP010000214">
    <property type="protein sequence ID" value="CAD8215157.1"/>
    <property type="molecule type" value="Genomic_DNA"/>
</dbReference>
<evidence type="ECO:0000313" key="1">
    <source>
        <dbReference type="EMBL" id="CAD8215157.1"/>
    </source>
</evidence>
<accession>A0A8S1YQ34</accession>
<dbReference type="AlphaFoldDB" id="A0A8S1YQ34"/>
<name>A0A8S1YQ34_PAROT</name>
<organism evidence="1 2">
    <name type="scientific">Paramecium octaurelia</name>
    <dbReference type="NCBI Taxonomy" id="43137"/>
    <lineage>
        <taxon>Eukaryota</taxon>
        <taxon>Sar</taxon>
        <taxon>Alveolata</taxon>
        <taxon>Ciliophora</taxon>
        <taxon>Intramacronucleata</taxon>
        <taxon>Oligohymenophorea</taxon>
        <taxon>Peniculida</taxon>
        <taxon>Parameciidae</taxon>
        <taxon>Paramecium</taxon>
    </lineage>
</organism>
<protein>
    <submittedName>
        <fullName evidence="1">Uncharacterized protein</fullName>
    </submittedName>
</protein>
<keyword evidence="2" id="KW-1185">Reference proteome</keyword>
<proteinExistence type="predicted"/>
<dbReference type="OrthoDB" id="312076at2759"/>
<comment type="caution">
    <text evidence="1">The sequence shown here is derived from an EMBL/GenBank/DDBJ whole genome shotgun (WGS) entry which is preliminary data.</text>
</comment>
<dbReference type="Proteomes" id="UP000683925">
    <property type="component" value="Unassembled WGS sequence"/>
</dbReference>
<gene>
    <name evidence="1" type="ORF">POCTA_138.1.T2100003</name>
</gene>
<dbReference type="PANTHER" id="PTHR33706">
    <property type="entry name" value="MORN VARIANT REPEAT PROTEIN"/>
    <property type="match status" value="1"/>
</dbReference>
<dbReference type="PANTHER" id="PTHR33706:SF1">
    <property type="entry name" value="TPR REPEAT PROTEIN"/>
    <property type="match status" value="1"/>
</dbReference>
<reference evidence="1" key="1">
    <citation type="submission" date="2021-01" db="EMBL/GenBank/DDBJ databases">
        <authorList>
            <consortium name="Genoscope - CEA"/>
            <person name="William W."/>
        </authorList>
    </citation>
    <scope>NUCLEOTIDE SEQUENCE</scope>
</reference>